<accession>A0A0F9JED1</accession>
<dbReference type="AlphaFoldDB" id="A0A0F9JED1"/>
<dbReference type="EMBL" id="LAZR01018193">
    <property type="protein sequence ID" value="KKL97332.1"/>
    <property type="molecule type" value="Genomic_DNA"/>
</dbReference>
<sequence>MKTEKISFEPKEVDIEIGKTSSIR</sequence>
<organism evidence="1">
    <name type="scientific">marine sediment metagenome</name>
    <dbReference type="NCBI Taxonomy" id="412755"/>
    <lineage>
        <taxon>unclassified sequences</taxon>
        <taxon>metagenomes</taxon>
        <taxon>ecological metagenomes</taxon>
    </lineage>
</organism>
<gene>
    <name evidence="1" type="ORF">LCGC14_1835470</name>
</gene>
<name>A0A0F9JED1_9ZZZZ</name>
<protein>
    <submittedName>
        <fullName evidence="1">Uncharacterized protein</fullName>
    </submittedName>
</protein>
<evidence type="ECO:0000313" key="1">
    <source>
        <dbReference type="EMBL" id="KKL97332.1"/>
    </source>
</evidence>
<comment type="caution">
    <text evidence="1">The sequence shown here is derived from an EMBL/GenBank/DDBJ whole genome shotgun (WGS) entry which is preliminary data.</text>
</comment>
<proteinExistence type="predicted"/>
<reference evidence="1" key="1">
    <citation type="journal article" date="2015" name="Nature">
        <title>Complex archaea that bridge the gap between prokaryotes and eukaryotes.</title>
        <authorList>
            <person name="Spang A."/>
            <person name="Saw J.H."/>
            <person name="Jorgensen S.L."/>
            <person name="Zaremba-Niedzwiedzka K."/>
            <person name="Martijn J."/>
            <person name="Lind A.E."/>
            <person name="van Eijk R."/>
            <person name="Schleper C."/>
            <person name="Guy L."/>
            <person name="Ettema T.J."/>
        </authorList>
    </citation>
    <scope>NUCLEOTIDE SEQUENCE</scope>
</reference>
<feature type="non-terminal residue" evidence="1">
    <location>
        <position position="24"/>
    </location>
</feature>